<dbReference type="STRING" id="1196353.SAMN05444921_101185"/>
<feature type="region of interest" description="Disordered" evidence="4">
    <location>
        <begin position="1"/>
        <end position="20"/>
    </location>
</feature>
<keyword evidence="3 6" id="KW-0418">Kinase</keyword>
<evidence type="ECO:0000256" key="3">
    <source>
        <dbReference type="ARBA" id="ARBA00022777"/>
    </source>
</evidence>
<dbReference type="EMBL" id="FNHI01000001">
    <property type="protein sequence ID" value="SDL75548.1"/>
    <property type="molecule type" value="Genomic_DNA"/>
</dbReference>
<dbReference type="GO" id="GO:0016301">
    <property type="term" value="F:kinase activity"/>
    <property type="evidence" value="ECO:0007669"/>
    <property type="project" value="UniProtKB-KW"/>
</dbReference>
<proteinExistence type="inferred from homology"/>
<accession>A0A1G9MMP9</accession>
<dbReference type="Proteomes" id="UP000199063">
    <property type="component" value="Unassembled WGS sequence"/>
</dbReference>
<dbReference type="InterPro" id="IPR011611">
    <property type="entry name" value="PfkB_dom"/>
</dbReference>
<evidence type="ECO:0000256" key="1">
    <source>
        <dbReference type="ARBA" id="ARBA00010688"/>
    </source>
</evidence>
<keyword evidence="7" id="KW-1185">Reference proteome</keyword>
<reference evidence="7" key="1">
    <citation type="submission" date="2016-10" db="EMBL/GenBank/DDBJ databases">
        <authorList>
            <person name="Varghese N."/>
            <person name="Submissions S."/>
        </authorList>
    </citation>
    <scope>NUCLEOTIDE SEQUENCE [LARGE SCALE GENOMIC DNA]</scope>
    <source>
        <strain evidence="7">CGMCC 4.7042</strain>
    </source>
</reference>
<keyword evidence="2" id="KW-0808">Transferase</keyword>
<dbReference type="PANTHER" id="PTHR43085">
    <property type="entry name" value="HEXOKINASE FAMILY MEMBER"/>
    <property type="match status" value="1"/>
</dbReference>
<dbReference type="Pfam" id="PF00294">
    <property type="entry name" value="PfkB"/>
    <property type="match status" value="1"/>
</dbReference>
<dbReference type="AlphaFoldDB" id="A0A1G9MMP9"/>
<dbReference type="InterPro" id="IPR029056">
    <property type="entry name" value="Ribokinase-like"/>
</dbReference>
<evidence type="ECO:0000313" key="6">
    <source>
        <dbReference type="EMBL" id="SDL75548.1"/>
    </source>
</evidence>
<dbReference type="CDD" id="cd01942">
    <property type="entry name" value="ribokinase_group_A"/>
    <property type="match status" value="1"/>
</dbReference>
<evidence type="ECO:0000256" key="4">
    <source>
        <dbReference type="SAM" id="MobiDB-lite"/>
    </source>
</evidence>
<sequence>MSSQDTADTVLPEEGPDGGADLRIAVTGSIATDQLTTFPGLFADQLIADQLDKVSLSFLVDDLEVRRGGVAANIAYGMGCLGLRPILVGAVGADFAEYRVWLKEHGVDTESVHVSAERQTARFMCMTDQAQNQIASFYTGAMEEAAGIDLHPVAERSGGIDLVLVSPNDPRAMLRHTAQCRELGLPFAADPSQQLPRLSRDDVRDLVDGARWLFTNEYEASLLLELTGWRHQDVLARVGLWVVTRAEAGVTLHRDGDAPVTVPAVQAGPIADPTGVGDAFRAGFLAAAGRGLEPVGAARFGCAMAVLALESVGPQEYTVARSALLPRIESAYGPVTAQAVDASGLLGPGKRRPAESS</sequence>
<dbReference type="InterPro" id="IPR002173">
    <property type="entry name" value="Carboh/pur_kinase_PfkB_CS"/>
</dbReference>
<organism evidence="6 7">
    <name type="scientific">Streptomyces wuyuanensis</name>
    <dbReference type="NCBI Taxonomy" id="1196353"/>
    <lineage>
        <taxon>Bacteria</taxon>
        <taxon>Bacillati</taxon>
        <taxon>Actinomycetota</taxon>
        <taxon>Actinomycetes</taxon>
        <taxon>Kitasatosporales</taxon>
        <taxon>Streptomycetaceae</taxon>
        <taxon>Streptomyces</taxon>
    </lineage>
</organism>
<comment type="similarity">
    <text evidence="1">Belongs to the carbohydrate kinase PfkB family.</text>
</comment>
<dbReference type="Gene3D" id="3.40.1190.20">
    <property type="match status" value="1"/>
</dbReference>
<feature type="domain" description="Carbohydrate kinase PfkB" evidence="5">
    <location>
        <begin position="45"/>
        <end position="316"/>
    </location>
</feature>
<dbReference type="SUPFAM" id="SSF53613">
    <property type="entry name" value="Ribokinase-like"/>
    <property type="match status" value="1"/>
</dbReference>
<dbReference type="PROSITE" id="PS00583">
    <property type="entry name" value="PFKB_KINASES_1"/>
    <property type="match status" value="1"/>
</dbReference>
<evidence type="ECO:0000259" key="5">
    <source>
        <dbReference type="Pfam" id="PF00294"/>
    </source>
</evidence>
<evidence type="ECO:0000256" key="2">
    <source>
        <dbReference type="ARBA" id="ARBA00022679"/>
    </source>
</evidence>
<evidence type="ECO:0000313" key="7">
    <source>
        <dbReference type="Proteomes" id="UP000199063"/>
    </source>
</evidence>
<protein>
    <submittedName>
        <fullName evidence="6">Adenosine kinase</fullName>
    </submittedName>
</protein>
<name>A0A1G9MMP9_9ACTN</name>
<gene>
    <name evidence="6" type="ORF">SAMN05444921_101185</name>
</gene>
<dbReference type="PANTHER" id="PTHR43085:SF46">
    <property type="entry name" value="ADENOSINE KINASE"/>
    <property type="match status" value="1"/>
</dbReference>
<dbReference type="InterPro" id="IPR050306">
    <property type="entry name" value="PfkB_Carbo_kinase"/>
</dbReference>